<evidence type="ECO:0000256" key="1">
    <source>
        <dbReference type="SAM" id="Phobius"/>
    </source>
</evidence>
<comment type="caution">
    <text evidence="2">The sequence shown here is derived from an EMBL/GenBank/DDBJ whole genome shotgun (WGS) entry which is preliminary data.</text>
</comment>
<gene>
    <name evidence="2" type="ORF">FHS27_005058</name>
</gene>
<reference evidence="2 3" key="1">
    <citation type="submission" date="2020-08" db="EMBL/GenBank/DDBJ databases">
        <title>Genomic Encyclopedia of Type Strains, Phase III (KMG-III): the genomes of soil and plant-associated and newly described type strains.</title>
        <authorList>
            <person name="Whitman W."/>
        </authorList>
    </citation>
    <scope>NUCLEOTIDE SEQUENCE [LARGE SCALE GENOMIC DNA]</scope>
    <source>
        <strain evidence="2 3">CECT 8075</strain>
    </source>
</reference>
<evidence type="ECO:0000313" key="3">
    <source>
        <dbReference type="Proteomes" id="UP000536179"/>
    </source>
</evidence>
<dbReference type="EMBL" id="JACHXU010000021">
    <property type="protein sequence ID" value="MBB3209220.1"/>
    <property type="molecule type" value="Genomic_DNA"/>
</dbReference>
<keyword evidence="1" id="KW-1133">Transmembrane helix</keyword>
<sequence length="45" mass="4793">MSLPTGMASDDRIASVIGRYPVVAVTTSAVIGIAIGWFVKRKWNG</sequence>
<name>A0A7W5E315_9BACT</name>
<dbReference type="Proteomes" id="UP000536179">
    <property type="component" value="Unassembled WGS sequence"/>
</dbReference>
<keyword evidence="1" id="KW-0812">Transmembrane</keyword>
<proteinExistence type="predicted"/>
<dbReference type="AlphaFoldDB" id="A0A7W5E315"/>
<dbReference type="RefSeq" id="WP_184307648.1">
    <property type="nucleotide sequence ID" value="NZ_JACHXU010000021.1"/>
</dbReference>
<accession>A0A7W5E315</accession>
<keyword evidence="3" id="KW-1185">Reference proteome</keyword>
<feature type="transmembrane region" description="Helical" evidence="1">
    <location>
        <begin position="20"/>
        <end position="39"/>
    </location>
</feature>
<protein>
    <submittedName>
        <fullName evidence="2">Uncharacterized protein</fullName>
    </submittedName>
</protein>
<keyword evidence="1" id="KW-0472">Membrane</keyword>
<evidence type="ECO:0000313" key="2">
    <source>
        <dbReference type="EMBL" id="MBB3209220.1"/>
    </source>
</evidence>
<organism evidence="2 3">
    <name type="scientific">Aporhodopirellula rubra</name>
    <dbReference type="NCBI Taxonomy" id="980271"/>
    <lineage>
        <taxon>Bacteria</taxon>
        <taxon>Pseudomonadati</taxon>
        <taxon>Planctomycetota</taxon>
        <taxon>Planctomycetia</taxon>
        <taxon>Pirellulales</taxon>
        <taxon>Pirellulaceae</taxon>
        <taxon>Aporhodopirellula</taxon>
    </lineage>
</organism>